<proteinExistence type="inferred from homology"/>
<feature type="region of interest" description="Disordered" evidence="2">
    <location>
        <begin position="1"/>
        <end position="97"/>
    </location>
</feature>
<feature type="region of interest" description="Disordered" evidence="2">
    <location>
        <begin position="889"/>
        <end position="1162"/>
    </location>
</feature>
<dbReference type="Pfam" id="PF12936">
    <property type="entry name" value="Kri1_C"/>
    <property type="match status" value="1"/>
</dbReference>
<evidence type="ECO:0000259" key="3">
    <source>
        <dbReference type="Pfam" id="PF12936"/>
    </source>
</evidence>
<feature type="compositionally biased region" description="Basic and acidic residues" evidence="2">
    <location>
        <begin position="754"/>
        <end position="768"/>
    </location>
</feature>
<feature type="compositionally biased region" description="Basic residues" evidence="2">
    <location>
        <begin position="917"/>
        <end position="926"/>
    </location>
</feature>
<feature type="region of interest" description="Disordered" evidence="2">
    <location>
        <begin position="366"/>
        <end position="484"/>
    </location>
</feature>
<feature type="compositionally biased region" description="Acidic residues" evidence="2">
    <location>
        <begin position="727"/>
        <end position="736"/>
    </location>
</feature>
<keyword evidence="5" id="KW-1185">Reference proteome</keyword>
<dbReference type="PANTHER" id="PTHR14490">
    <property type="entry name" value="ZINC FINGER, ZZ TYPE"/>
    <property type="match status" value="1"/>
</dbReference>
<feature type="compositionally biased region" description="Basic residues" evidence="2">
    <location>
        <begin position="145"/>
        <end position="154"/>
    </location>
</feature>
<evidence type="ECO:0000256" key="1">
    <source>
        <dbReference type="ARBA" id="ARBA00007473"/>
    </source>
</evidence>
<feature type="domain" description="Kri1-like C-terminal" evidence="3">
    <location>
        <begin position="770"/>
        <end position="867"/>
    </location>
</feature>
<dbReference type="GO" id="GO:0000447">
    <property type="term" value="P:endonucleolytic cleavage in ITS1 to separate SSU-rRNA from 5.8S rRNA and LSU-rRNA from tricistronic rRNA transcript (SSU-rRNA, 5.8S rRNA, LSU-rRNA)"/>
    <property type="evidence" value="ECO:0007669"/>
    <property type="project" value="TreeGrafter"/>
</dbReference>
<sequence length="1162" mass="128454">MEGTSLSPERRSALQRELSQLSPPGISAATTKFSTSSPQPPAATPTPQASSTRRKKEFKARSAASSAKLSKIAKEAAQSSDLAAVAAHPTPQTVIQPSASSFLQLQYLDKQKLDTLSRVFNYPSSDQAHRDPQSAPIEPSEATAKKTRRYRKKAKTSEPTASEPSKEPRPSTHHNQTQEQGTQTDADIGGGLKTLSIPKETAASVGSNTEEPKTESARLQSVKSQEKRKRRREKKKKKSAAMETDRDDIFEDAAIPEEKALHKAPRTTLVKKTTLFEDDDDESHKASDAAFNINRKFAARFEHNKQREEKHQLEEKYGNMAAPESSSDSESSSEDEMEFFQSTTNAEIDATLAALQSKDPRIWDQTTKFYSTNGDRSQANGTAEKKEKPVYLKDFQRQHLLSGNAGLGDDEEQLPQKSYAQEQEGLKDTIKDMHADAGASDPDADDDEFMVKKAVIEPGPVSKGATKSRPDGLLPDPTTADIDPKKFLNDYIKSNAWMESTATPYKPLDLDEEEDEDRAEEFEGAFNHRFEDPDKANATLTRFSRQGATKQSVRREETNPRKRAREAARAKKDAEKEERHAQKARLRKLKLAEMEGKVEKIREAAGLRGEDVDIIEWKDMLEAEYDDEKWDEEMKKRFDEDYYANQEEEVLGEDDENVPEGSENAPGKPSWENKIDIKDLVPDFQDETDDDAEPAFDLSDGEEAGTAPKVNGDALEQGDQVEPADVAMEDGNEDNDGSQSKPKAKKAKKKERMRAKEEAKAASRRDRRIVEAMVDNALPLDLPETNMTLTTDSSAYTSKKQPTHFPYRQTSPESFGLSPSEILAATDAQLNQFVGVKFLASFRDPGKKTIERSKLSKKKRLKLWRKEAFGGKVPEELFKARLRAAAAGADEDEDEIFAGVAEASTGNQPSAEDVGSKKSRKRKRKSNGLGASDAAVTTPTQADEEGADDAETKREKKKKKRKSKNLDESEALGVDAPVPTAMEVDSKPSEEQDAPNGPSKSEKKKKRKSKNLESGPVTNGHGPEEIDVAGIADGERKKKKRKQINPADEESFLVSTPGDIASAGAAEEITAEPTKTERVKNKKRKIAADDTLPATETVGQVETLTKDSNDGEHRKRKKNKHSDDGDAPTNLAASADLDVAGGEKAERKIKKTKEGKWKKTPL</sequence>
<feature type="region of interest" description="Disordered" evidence="2">
    <location>
        <begin position="119"/>
        <end position="251"/>
    </location>
</feature>
<feature type="compositionally biased region" description="Acidic residues" evidence="2">
    <location>
        <begin position="684"/>
        <end position="703"/>
    </location>
</feature>
<evidence type="ECO:0000313" key="4">
    <source>
        <dbReference type="EMBL" id="KAF1983977.1"/>
    </source>
</evidence>
<feature type="compositionally biased region" description="Basic residues" evidence="2">
    <location>
        <begin position="742"/>
        <end position="753"/>
    </location>
</feature>
<feature type="compositionally biased region" description="Basic and acidic residues" evidence="2">
    <location>
        <begin position="1141"/>
        <end position="1162"/>
    </location>
</feature>
<feature type="compositionally biased region" description="Polar residues" evidence="2">
    <location>
        <begin position="173"/>
        <end position="185"/>
    </location>
</feature>
<comment type="similarity">
    <text evidence="1">Belongs to the KRI1 family.</text>
</comment>
<feature type="compositionally biased region" description="Basic and acidic residues" evidence="2">
    <location>
        <begin position="671"/>
        <end position="681"/>
    </location>
</feature>
<dbReference type="AlphaFoldDB" id="A0A6G1GT66"/>
<feature type="region of interest" description="Disordered" evidence="2">
    <location>
        <begin position="500"/>
        <end position="584"/>
    </location>
</feature>
<feature type="compositionally biased region" description="Polar residues" evidence="2">
    <location>
        <begin position="366"/>
        <end position="381"/>
    </location>
</feature>
<feature type="compositionally biased region" description="Basic and acidic residues" evidence="2">
    <location>
        <begin position="1104"/>
        <end position="1113"/>
    </location>
</feature>
<feature type="compositionally biased region" description="Basic and acidic residues" evidence="2">
    <location>
        <begin position="303"/>
        <end position="317"/>
    </location>
</feature>
<feature type="compositionally biased region" description="Acidic residues" evidence="2">
    <location>
        <begin position="646"/>
        <end position="658"/>
    </location>
</feature>
<dbReference type="GO" id="GO:0005730">
    <property type="term" value="C:nucleolus"/>
    <property type="evidence" value="ECO:0007669"/>
    <property type="project" value="TreeGrafter"/>
</dbReference>
<feature type="compositionally biased region" description="Low complexity" evidence="2">
    <location>
        <begin position="61"/>
        <end position="87"/>
    </location>
</feature>
<feature type="compositionally biased region" description="Polar residues" evidence="2">
    <location>
        <begin position="538"/>
        <end position="551"/>
    </location>
</feature>
<reference evidence="4" key="1">
    <citation type="journal article" date="2020" name="Stud. Mycol.">
        <title>101 Dothideomycetes genomes: a test case for predicting lifestyles and emergence of pathogens.</title>
        <authorList>
            <person name="Haridas S."/>
            <person name="Albert R."/>
            <person name="Binder M."/>
            <person name="Bloem J."/>
            <person name="Labutti K."/>
            <person name="Salamov A."/>
            <person name="Andreopoulos B."/>
            <person name="Baker S."/>
            <person name="Barry K."/>
            <person name="Bills G."/>
            <person name="Bluhm B."/>
            <person name="Cannon C."/>
            <person name="Castanera R."/>
            <person name="Culley D."/>
            <person name="Daum C."/>
            <person name="Ezra D."/>
            <person name="Gonzalez J."/>
            <person name="Henrissat B."/>
            <person name="Kuo A."/>
            <person name="Liang C."/>
            <person name="Lipzen A."/>
            <person name="Lutzoni F."/>
            <person name="Magnuson J."/>
            <person name="Mondo S."/>
            <person name="Nolan M."/>
            <person name="Ohm R."/>
            <person name="Pangilinan J."/>
            <person name="Park H.-J."/>
            <person name="Ramirez L."/>
            <person name="Alfaro M."/>
            <person name="Sun H."/>
            <person name="Tritt A."/>
            <person name="Yoshinaga Y."/>
            <person name="Zwiers L.-H."/>
            <person name="Turgeon B."/>
            <person name="Goodwin S."/>
            <person name="Spatafora J."/>
            <person name="Crous P."/>
            <person name="Grigoriev I."/>
        </authorList>
    </citation>
    <scope>NUCLEOTIDE SEQUENCE</scope>
    <source>
        <strain evidence="4">CBS 113979</strain>
    </source>
</reference>
<evidence type="ECO:0000256" key="2">
    <source>
        <dbReference type="SAM" id="MobiDB-lite"/>
    </source>
</evidence>
<name>A0A6G1GT66_9PEZI</name>
<feature type="compositionally biased region" description="Basic and acidic residues" evidence="2">
    <location>
        <begin position="383"/>
        <end position="397"/>
    </location>
</feature>
<accession>A0A6G1GT66</accession>
<protein>
    <recommendedName>
        <fullName evidence="3">Kri1-like C-terminal domain-containing protein</fullName>
    </recommendedName>
</protein>
<dbReference type="Pfam" id="PF05178">
    <property type="entry name" value="Kri1"/>
    <property type="match status" value="1"/>
</dbReference>
<dbReference type="InterPro" id="IPR018034">
    <property type="entry name" value="Kri1"/>
</dbReference>
<dbReference type="PANTHER" id="PTHR14490:SF5">
    <property type="entry name" value="PROTEIN KRI1 HOMOLOG"/>
    <property type="match status" value="1"/>
</dbReference>
<feature type="region of interest" description="Disordered" evidence="2">
    <location>
        <begin position="303"/>
        <end position="345"/>
    </location>
</feature>
<feature type="compositionally biased region" description="Basic residues" evidence="2">
    <location>
        <begin position="226"/>
        <end position="239"/>
    </location>
</feature>
<dbReference type="GO" id="GO:0030686">
    <property type="term" value="C:90S preribosome"/>
    <property type="evidence" value="ECO:0007669"/>
    <property type="project" value="TreeGrafter"/>
</dbReference>
<organism evidence="4 5">
    <name type="scientific">Aulographum hederae CBS 113979</name>
    <dbReference type="NCBI Taxonomy" id="1176131"/>
    <lineage>
        <taxon>Eukaryota</taxon>
        <taxon>Fungi</taxon>
        <taxon>Dikarya</taxon>
        <taxon>Ascomycota</taxon>
        <taxon>Pezizomycotina</taxon>
        <taxon>Dothideomycetes</taxon>
        <taxon>Pleosporomycetidae</taxon>
        <taxon>Aulographales</taxon>
        <taxon>Aulographaceae</taxon>
    </lineage>
</organism>
<evidence type="ECO:0000313" key="5">
    <source>
        <dbReference type="Proteomes" id="UP000800041"/>
    </source>
</evidence>
<gene>
    <name evidence="4" type="ORF">K402DRAFT_406437</name>
</gene>
<dbReference type="EMBL" id="ML977171">
    <property type="protein sequence ID" value="KAF1983977.1"/>
    <property type="molecule type" value="Genomic_DNA"/>
</dbReference>
<dbReference type="InterPro" id="IPR024626">
    <property type="entry name" value="Kri1-like_C"/>
</dbReference>
<feature type="compositionally biased region" description="Basic and acidic residues" evidence="2">
    <location>
        <begin position="553"/>
        <end position="581"/>
    </location>
</feature>
<feature type="compositionally biased region" description="Basic and acidic residues" evidence="2">
    <location>
        <begin position="424"/>
        <end position="435"/>
    </location>
</feature>
<feature type="compositionally biased region" description="Basic and acidic residues" evidence="2">
    <location>
        <begin position="526"/>
        <end position="535"/>
    </location>
</feature>
<dbReference type="OrthoDB" id="10252032at2759"/>
<feature type="region of interest" description="Disordered" evidence="2">
    <location>
        <begin position="793"/>
        <end position="814"/>
    </location>
</feature>
<feature type="region of interest" description="Disordered" evidence="2">
    <location>
        <begin position="641"/>
        <end position="768"/>
    </location>
</feature>
<feature type="compositionally biased region" description="Polar residues" evidence="2">
    <location>
        <begin position="17"/>
        <end position="33"/>
    </location>
</feature>
<feature type="compositionally biased region" description="Acidic residues" evidence="2">
    <location>
        <begin position="510"/>
        <end position="523"/>
    </location>
</feature>
<dbReference type="Proteomes" id="UP000800041">
    <property type="component" value="Unassembled WGS sequence"/>
</dbReference>